<organism evidence="1 2">
    <name type="scientific">Erwinia pyrifoliae</name>
    <dbReference type="NCBI Taxonomy" id="79967"/>
    <lineage>
        <taxon>Bacteria</taxon>
        <taxon>Pseudomonadati</taxon>
        <taxon>Pseudomonadota</taxon>
        <taxon>Gammaproteobacteria</taxon>
        <taxon>Enterobacterales</taxon>
        <taxon>Erwiniaceae</taxon>
        <taxon>Erwinia</taxon>
    </lineage>
</organism>
<dbReference type="EMBL" id="CP103445">
    <property type="protein sequence ID" value="UWS32261.1"/>
    <property type="molecule type" value="Genomic_DNA"/>
</dbReference>
<evidence type="ECO:0000313" key="1">
    <source>
        <dbReference type="EMBL" id="UWS32261.1"/>
    </source>
</evidence>
<name>A0ABY5X4G2_ERWPY</name>
<dbReference type="GeneID" id="92238990"/>
<dbReference type="RefSeq" id="WP_226060743.1">
    <property type="nucleotide sequence ID" value="NZ_CP023567.1"/>
</dbReference>
<keyword evidence="2" id="KW-1185">Reference proteome</keyword>
<proteinExistence type="predicted"/>
<accession>A0ABY5X4G2</accession>
<sequence>MRSSGRYQPFKKRTLSLSDDEFLLTLDGVLKKRNKPPYSVYNIYTANGKTIAKIIQKNLPYDTSLTGIVEKLKNLAKGDPGPNEELAEHVIRKLKNQGLLPPKNKD</sequence>
<gene>
    <name evidence="1" type="ORF">NYP84_11400</name>
</gene>
<reference evidence="1" key="1">
    <citation type="submission" date="2022-07" db="EMBL/GenBank/DDBJ databases">
        <title>Genetic diversity of Erwinia pyrifoliae.</title>
        <authorList>
            <person name="Park D.S."/>
            <person name="Ham H."/>
        </authorList>
    </citation>
    <scope>NUCLEOTIDE SEQUENCE</scope>
    <source>
        <strain evidence="1">CP201486</strain>
    </source>
</reference>
<dbReference type="Proteomes" id="UP001058553">
    <property type="component" value="Chromosome"/>
</dbReference>
<protein>
    <submittedName>
        <fullName evidence="1">Uncharacterized protein</fullName>
    </submittedName>
</protein>
<evidence type="ECO:0000313" key="2">
    <source>
        <dbReference type="Proteomes" id="UP001058553"/>
    </source>
</evidence>